<comment type="caution">
    <text evidence="2">The sequence shown here is derived from an EMBL/GenBank/DDBJ whole genome shotgun (WGS) entry which is preliminary data.</text>
</comment>
<dbReference type="OrthoDB" id="2685951at2759"/>
<keyword evidence="3" id="KW-1185">Reference proteome</keyword>
<feature type="non-terminal residue" evidence="2">
    <location>
        <position position="332"/>
    </location>
</feature>
<feature type="compositionally biased region" description="Polar residues" evidence="1">
    <location>
        <begin position="24"/>
        <end position="34"/>
    </location>
</feature>
<dbReference type="GeneID" id="64623313"/>
<feature type="compositionally biased region" description="Polar residues" evidence="1">
    <location>
        <begin position="131"/>
        <end position="143"/>
    </location>
</feature>
<protein>
    <submittedName>
        <fullName evidence="2">Uncharacterized protein</fullName>
    </submittedName>
</protein>
<dbReference type="AlphaFoldDB" id="A0A9P7EMT9"/>
<feature type="compositionally biased region" description="Basic and acidic residues" evidence="1">
    <location>
        <begin position="56"/>
        <end position="90"/>
    </location>
</feature>
<dbReference type="Proteomes" id="UP000807769">
    <property type="component" value="Unassembled WGS sequence"/>
</dbReference>
<dbReference type="RefSeq" id="XP_041198973.1">
    <property type="nucleotide sequence ID" value="XM_041329296.1"/>
</dbReference>
<feature type="compositionally biased region" description="Polar residues" evidence="1">
    <location>
        <begin position="1"/>
        <end position="10"/>
    </location>
</feature>
<reference evidence="2" key="1">
    <citation type="journal article" date="2020" name="New Phytol.">
        <title>Comparative genomics reveals dynamic genome evolution in host specialist ectomycorrhizal fungi.</title>
        <authorList>
            <person name="Lofgren L.A."/>
            <person name="Nguyen N.H."/>
            <person name="Vilgalys R."/>
            <person name="Ruytinx J."/>
            <person name="Liao H.L."/>
            <person name="Branco S."/>
            <person name="Kuo A."/>
            <person name="LaButti K."/>
            <person name="Lipzen A."/>
            <person name="Andreopoulos W."/>
            <person name="Pangilinan J."/>
            <person name="Riley R."/>
            <person name="Hundley H."/>
            <person name="Na H."/>
            <person name="Barry K."/>
            <person name="Grigoriev I.V."/>
            <person name="Stajich J.E."/>
            <person name="Kennedy P.G."/>
        </authorList>
    </citation>
    <scope>NUCLEOTIDE SEQUENCE</scope>
    <source>
        <strain evidence="2">MN1</strain>
    </source>
</reference>
<name>A0A9P7EMT9_9AGAM</name>
<accession>A0A9P7EMT9</accession>
<feature type="compositionally biased region" description="Basic and acidic residues" evidence="1">
    <location>
        <begin position="152"/>
        <end position="166"/>
    </location>
</feature>
<sequence>RVAKSNSTTSRKTETFKLMRNPSDKVSPSDNTITAEGEQWTVVNSSDVPRRRRTKEKPVEKSERAERVEKPSSRDRESSRRDQRRQDKTAQDAVENQGRAGSSSQGRTKRTKPETADSSSLSGRPSRARSLDTTSRTSVSQPMVFTLQGEPPRQRKSDDRPRDSYHPKPIRPGPNPISGIAHVERLPSNVIRPTSELPSAADINALRAREAWEMDRLWKGRSMNHQESNVIASPSSRDSPQVNGEFRVDASGHGSSHTSYLVQPLQAHPMPASVFYANMPSAPPPIIYTASSPYGQMLHQASHQSVYRSLPNSFMFPSSEPPVDSPSRQNPL</sequence>
<proteinExistence type="predicted"/>
<evidence type="ECO:0000313" key="3">
    <source>
        <dbReference type="Proteomes" id="UP000807769"/>
    </source>
</evidence>
<feature type="region of interest" description="Disordered" evidence="1">
    <location>
        <begin position="313"/>
        <end position="332"/>
    </location>
</feature>
<gene>
    <name evidence="2" type="ORF">BJ212DRAFT_1215344</name>
</gene>
<dbReference type="EMBL" id="JABBWG010000002">
    <property type="protein sequence ID" value="KAG1825720.1"/>
    <property type="molecule type" value="Genomic_DNA"/>
</dbReference>
<feature type="non-terminal residue" evidence="2">
    <location>
        <position position="1"/>
    </location>
</feature>
<evidence type="ECO:0000313" key="2">
    <source>
        <dbReference type="EMBL" id="KAG1825720.1"/>
    </source>
</evidence>
<feature type="region of interest" description="Disordered" evidence="1">
    <location>
        <begin position="1"/>
        <end position="182"/>
    </location>
</feature>
<organism evidence="2 3">
    <name type="scientific">Suillus subaureus</name>
    <dbReference type="NCBI Taxonomy" id="48587"/>
    <lineage>
        <taxon>Eukaryota</taxon>
        <taxon>Fungi</taxon>
        <taxon>Dikarya</taxon>
        <taxon>Basidiomycota</taxon>
        <taxon>Agaricomycotina</taxon>
        <taxon>Agaricomycetes</taxon>
        <taxon>Agaricomycetidae</taxon>
        <taxon>Boletales</taxon>
        <taxon>Suillineae</taxon>
        <taxon>Suillaceae</taxon>
        <taxon>Suillus</taxon>
    </lineage>
</organism>
<evidence type="ECO:0000256" key="1">
    <source>
        <dbReference type="SAM" id="MobiDB-lite"/>
    </source>
</evidence>